<dbReference type="Proteomes" id="UP000789405">
    <property type="component" value="Unassembled WGS sequence"/>
</dbReference>
<keyword evidence="2" id="KW-1185">Reference proteome</keyword>
<gene>
    <name evidence="1" type="ORF">DERYTH_LOCUS26719</name>
</gene>
<organism evidence="1 2">
    <name type="scientific">Dentiscutata erythropus</name>
    <dbReference type="NCBI Taxonomy" id="1348616"/>
    <lineage>
        <taxon>Eukaryota</taxon>
        <taxon>Fungi</taxon>
        <taxon>Fungi incertae sedis</taxon>
        <taxon>Mucoromycota</taxon>
        <taxon>Glomeromycotina</taxon>
        <taxon>Glomeromycetes</taxon>
        <taxon>Diversisporales</taxon>
        <taxon>Gigasporaceae</taxon>
        <taxon>Dentiscutata</taxon>
    </lineage>
</organism>
<dbReference type="EMBL" id="CAJVPY010057371">
    <property type="protein sequence ID" value="CAG8819039.1"/>
    <property type="molecule type" value="Genomic_DNA"/>
</dbReference>
<name>A0A9N9KCQ4_9GLOM</name>
<comment type="caution">
    <text evidence="1">The sequence shown here is derived from an EMBL/GenBank/DDBJ whole genome shotgun (WGS) entry which is preliminary data.</text>
</comment>
<dbReference type="OrthoDB" id="2432609at2759"/>
<feature type="non-terminal residue" evidence="1">
    <location>
        <position position="54"/>
    </location>
</feature>
<sequence>DAIEMTPAGQICKPSYSTIALWIKSSWEEIDLNLIKRSFKCCEISDDINEFNDL</sequence>
<dbReference type="AlphaFoldDB" id="A0A9N9KCQ4"/>
<protein>
    <submittedName>
        <fullName evidence="1">6301_t:CDS:1</fullName>
    </submittedName>
</protein>
<proteinExistence type="predicted"/>
<evidence type="ECO:0000313" key="2">
    <source>
        <dbReference type="Proteomes" id="UP000789405"/>
    </source>
</evidence>
<evidence type="ECO:0000313" key="1">
    <source>
        <dbReference type="EMBL" id="CAG8819039.1"/>
    </source>
</evidence>
<reference evidence="1" key="1">
    <citation type="submission" date="2021-06" db="EMBL/GenBank/DDBJ databases">
        <authorList>
            <person name="Kallberg Y."/>
            <person name="Tangrot J."/>
            <person name="Rosling A."/>
        </authorList>
    </citation>
    <scope>NUCLEOTIDE SEQUENCE</scope>
    <source>
        <strain evidence="1">MA453B</strain>
    </source>
</reference>
<accession>A0A9N9KCQ4</accession>
<feature type="non-terminal residue" evidence="1">
    <location>
        <position position="1"/>
    </location>
</feature>